<reference evidence="3" key="2">
    <citation type="submission" date="2025-08" db="UniProtKB">
        <authorList>
            <consortium name="RefSeq"/>
        </authorList>
    </citation>
    <scope>IDENTIFICATION</scope>
    <source>
        <tissue evidence="3">Leaf</tissue>
    </source>
</reference>
<proteinExistence type="predicted"/>
<dbReference type="Gene3D" id="2.30.30.140">
    <property type="match status" value="1"/>
</dbReference>
<name>A0A1S3UEX6_VIGRR</name>
<sequence length="406" mass="46849">MVQRRVVNPIMNYSTEFRAYEDDAWYTVSLLFHGNTLTVKFLGFPIENDVVFHSSYFQNLKDLEAFKRRFRPLSNQLQDEECGLLTPGTRVCACHFFNNEDIRFYDAVVDGVQESEHSWKTGEEECLCTFILFWLHGPNARKLTATSIENICVVQPRWELDPVVASFLDDCSSFLMRKEDSGFGMVPYCNNRSNSARQITYFGRMIKETQCARRSVVNACSPEVSCLKRRTEDRDLGGPKNMCMILITNMDKELCPSTVTEFLQRHTSLSVRVFIFPNLSMEVYNRGAIMVHSEKELQELCGFLNNPNCIITSSTGRPLVILEKLVGLENIKASIGAFVHISENILQEKQRRRMNNLKVVHSGSKEFKIASIMRDLFWAFSEHQERLQKRLALEERRIFAANEQLA</sequence>
<evidence type="ECO:0000313" key="3">
    <source>
        <dbReference type="RefSeq" id="XP_014504578.1"/>
    </source>
</evidence>
<feature type="domain" description="SAWADEE" evidence="1">
    <location>
        <begin position="13"/>
        <end position="152"/>
    </location>
</feature>
<dbReference type="PANTHER" id="PTHR36384:SF1">
    <property type="entry name" value="SAWADEE PROTEIN"/>
    <property type="match status" value="1"/>
</dbReference>
<dbReference type="PANTHER" id="PTHR36384">
    <property type="entry name" value="SAWADEE PROTEIN"/>
    <property type="match status" value="1"/>
</dbReference>
<dbReference type="GO" id="GO:0003682">
    <property type="term" value="F:chromatin binding"/>
    <property type="evidence" value="ECO:0007669"/>
    <property type="project" value="InterPro"/>
</dbReference>
<protein>
    <submittedName>
        <fullName evidence="3">Uncharacterized protein LOC106764735 isoform X1</fullName>
    </submittedName>
</protein>
<evidence type="ECO:0000313" key="2">
    <source>
        <dbReference type="Proteomes" id="UP000087766"/>
    </source>
</evidence>
<dbReference type="Pfam" id="PF16719">
    <property type="entry name" value="SAWADEE"/>
    <property type="match status" value="1"/>
</dbReference>
<evidence type="ECO:0000259" key="1">
    <source>
        <dbReference type="Pfam" id="PF16719"/>
    </source>
</evidence>
<gene>
    <name evidence="3" type="primary">LOC106764735</name>
</gene>
<dbReference type="InterPro" id="IPR032001">
    <property type="entry name" value="SAWADEE_dom"/>
</dbReference>
<dbReference type="STRING" id="3916.A0A1S3UEX6"/>
<keyword evidence="2" id="KW-1185">Reference proteome</keyword>
<reference evidence="2" key="1">
    <citation type="journal article" date="2014" name="Nat. Commun.">
        <title>Genome sequence of mungbean and insights into evolution within Vigna species.</title>
        <authorList>
            <person name="Kang Y.J."/>
            <person name="Kim S.K."/>
            <person name="Kim M.Y."/>
            <person name="Lestari P."/>
            <person name="Kim K.H."/>
            <person name="Ha B.K."/>
            <person name="Jun T.H."/>
            <person name="Hwang W.J."/>
            <person name="Lee T."/>
            <person name="Lee J."/>
            <person name="Shim S."/>
            <person name="Yoon M.Y."/>
            <person name="Jang Y.E."/>
            <person name="Han K.S."/>
            <person name="Taeprayoon P."/>
            <person name="Yoon N."/>
            <person name="Somta P."/>
            <person name="Tanya P."/>
            <person name="Kim K.S."/>
            <person name="Gwag J.G."/>
            <person name="Moon J.K."/>
            <person name="Lee Y.H."/>
            <person name="Park B.S."/>
            <person name="Bombarely A."/>
            <person name="Doyle J.J."/>
            <person name="Jackson S.A."/>
            <person name="Schafleitner R."/>
            <person name="Srinives P."/>
            <person name="Varshney R.K."/>
            <person name="Lee S.H."/>
        </authorList>
    </citation>
    <scope>NUCLEOTIDE SEQUENCE [LARGE SCALE GENOMIC DNA]</scope>
    <source>
        <strain evidence="2">cv. VC1973A</strain>
    </source>
</reference>
<dbReference type="RefSeq" id="XP_014504578.1">
    <property type="nucleotide sequence ID" value="XM_014649092.2"/>
</dbReference>
<dbReference type="GeneID" id="106764735"/>
<organism evidence="2 3">
    <name type="scientific">Vigna radiata var. radiata</name>
    <name type="common">Mung bean</name>
    <name type="synonym">Phaseolus aureus</name>
    <dbReference type="NCBI Taxonomy" id="3916"/>
    <lineage>
        <taxon>Eukaryota</taxon>
        <taxon>Viridiplantae</taxon>
        <taxon>Streptophyta</taxon>
        <taxon>Embryophyta</taxon>
        <taxon>Tracheophyta</taxon>
        <taxon>Spermatophyta</taxon>
        <taxon>Magnoliopsida</taxon>
        <taxon>eudicotyledons</taxon>
        <taxon>Gunneridae</taxon>
        <taxon>Pentapetalae</taxon>
        <taxon>rosids</taxon>
        <taxon>fabids</taxon>
        <taxon>Fabales</taxon>
        <taxon>Fabaceae</taxon>
        <taxon>Papilionoideae</taxon>
        <taxon>50 kb inversion clade</taxon>
        <taxon>NPAAA clade</taxon>
        <taxon>indigoferoid/millettioid clade</taxon>
        <taxon>Phaseoleae</taxon>
        <taxon>Vigna</taxon>
    </lineage>
</organism>
<accession>A0A1S3UEX6</accession>
<dbReference type="Proteomes" id="UP000087766">
    <property type="component" value="Chromosome 6"/>
</dbReference>
<dbReference type="OrthoDB" id="1866990at2759"/>
<dbReference type="AlphaFoldDB" id="A0A1S3UEX6"/>
<dbReference type="KEGG" id="vra:106764735"/>